<protein>
    <submittedName>
        <fullName evidence="1">Uncharacterized protein</fullName>
    </submittedName>
</protein>
<dbReference type="AlphaFoldDB" id="A0AAD1NVK5"/>
<organism evidence="1 2">
    <name type="scientific">Cutibacterium modestum</name>
    <dbReference type="NCBI Taxonomy" id="2559073"/>
    <lineage>
        <taxon>Bacteria</taxon>
        <taxon>Bacillati</taxon>
        <taxon>Actinomycetota</taxon>
        <taxon>Actinomycetes</taxon>
        <taxon>Propionibacteriales</taxon>
        <taxon>Propionibacteriaceae</taxon>
        <taxon>Cutibacterium</taxon>
    </lineage>
</organism>
<dbReference type="EMBL" id="AP024747">
    <property type="protein sequence ID" value="BCY25190.1"/>
    <property type="molecule type" value="Genomic_DNA"/>
</dbReference>
<sequence length="69" mass="7854">MRVLPVLAMAVAVLLFVSMIFAQRRWEIVFLMGVVVATWGALCFHLDHMDRFVVAGMRVFRVHGFSIST</sequence>
<evidence type="ECO:0000313" key="1">
    <source>
        <dbReference type="EMBL" id="BCY25190.1"/>
    </source>
</evidence>
<dbReference type="Proteomes" id="UP000825072">
    <property type="component" value="Chromosome 1"/>
</dbReference>
<proteinExistence type="predicted"/>
<dbReference type="RefSeq" id="WP_235842497.1">
    <property type="nucleotide sequence ID" value="NZ_UWOQ01000002.1"/>
</dbReference>
<gene>
    <name evidence="1" type="ORF">KB1_11800</name>
</gene>
<name>A0AAD1NVK5_9ACTN</name>
<reference evidence="1" key="1">
    <citation type="submission" date="2021-06" db="EMBL/GenBank/DDBJ databases">
        <title>Genome sequence of Cutibacterium modestum strain KB17-24694.</title>
        <authorList>
            <person name="Dekio I."/>
            <person name="Asahina A."/>
            <person name="Nishida M."/>
        </authorList>
    </citation>
    <scope>NUCLEOTIDE SEQUENCE</scope>
    <source>
        <strain evidence="1">KB17-24694</strain>
    </source>
</reference>
<evidence type="ECO:0000313" key="2">
    <source>
        <dbReference type="Proteomes" id="UP000825072"/>
    </source>
</evidence>
<accession>A0AAD1NVK5</accession>